<proteinExistence type="predicted"/>
<protein>
    <submittedName>
        <fullName evidence="2">Uncharacterized protein</fullName>
    </submittedName>
</protein>
<feature type="coiled-coil region" evidence="1">
    <location>
        <begin position="32"/>
        <end position="59"/>
    </location>
</feature>
<evidence type="ECO:0000313" key="3">
    <source>
        <dbReference type="Proteomes" id="UP000324632"/>
    </source>
</evidence>
<dbReference type="Proteomes" id="UP000324632">
    <property type="component" value="Chromosome 16"/>
</dbReference>
<organism evidence="2 3">
    <name type="scientific">Triplophysa tibetana</name>
    <dbReference type="NCBI Taxonomy" id="1572043"/>
    <lineage>
        <taxon>Eukaryota</taxon>
        <taxon>Metazoa</taxon>
        <taxon>Chordata</taxon>
        <taxon>Craniata</taxon>
        <taxon>Vertebrata</taxon>
        <taxon>Euteleostomi</taxon>
        <taxon>Actinopterygii</taxon>
        <taxon>Neopterygii</taxon>
        <taxon>Teleostei</taxon>
        <taxon>Ostariophysi</taxon>
        <taxon>Cypriniformes</taxon>
        <taxon>Nemacheilidae</taxon>
        <taxon>Triplophysa</taxon>
    </lineage>
</organism>
<dbReference type="EMBL" id="SOYY01000016">
    <property type="protein sequence ID" value="KAA0710196.1"/>
    <property type="molecule type" value="Genomic_DNA"/>
</dbReference>
<comment type="caution">
    <text evidence="2">The sequence shown here is derived from an EMBL/GenBank/DDBJ whole genome shotgun (WGS) entry which is preliminary data.</text>
</comment>
<dbReference type="AlphaFoldDB" id="A0A5A9NMU6"/>
<evidence type="ECO:0000313" key="2">
    <source>
        <dbReference type="EMBL" id="KAA0710196.1"/>
    </source>
</evidence>
<accession>A0A5A9NMU6</accession>
<reference evidence="2 3" key="1">
    <citation type="journal article" date="2019" name="Mol. Ecol. Resour.">
        <title>Chromosome-level genome assembly of Triplophysa tibetana, a fish adapted to the harsh high-altitude environment of the Tibetan Plateau.</title>
        <authorList>
            <person name="Yang X."/>
            <person name="Liu H."/>
            <person name="Ma Z."/>
            <person name="Zou Y."/>
            <person name="Zou M."/>
            <person name="Mao Y."/>
            <person name="Li X."/>
            <person name="Wang H."/>
            <person name="Chen T."/>
            <person name="Wang W."/>
            <person name="Yang R."/>
        </authorList>
    </citation>
    <scope>NUCLEOTIDE SEQUENCE [LARGE SCALE GENOMIC DNA]</scope>
    <source>
        <strain evidence="2">TTIB1903HZAU</strain>
        <tissue evidence="2">Muscle</tissue>
    </source>
</reference>
<gene>
    <name evidence="2" type="ORF">E1301_Tti016733</name>
</gene>
<name>A0A5A9NMU6_9TELE</name>
<keyword evidence="3" id="KW-1185">Reference proteome</keyword>
<sequence>MIEMDILREDFNNHDVEIKKMVLVQQKMTEDVKACQDSLAKINENIAGVEKEKADVEGNFATSMTTWNKGITDLQEKLKQPSQLCAHLKTGTDAK</sequence>
<keyword evidence="1" id="KW-0175">Coiled coil</keyword>
<evidence type="ECO:0000256" key="1">
    <source>
        <dbReference type="SAM" id="Coils"/>
    </source>
</evidence>